<dbReference type="EMBL" id="JACGWO010000001">
    <property type="protein sequence ID" value="KAK4439612.1"/>
    <property type="molecule type" value="Genomic_DNA"/>
</dbReference>
<dbReference type="AlphaFoldDB" id="A0AAE1Z0L2"/>
<reference evidence="2" key="1">
    <citation type="submission" date="2020-06" db="EMBL/GenBank/DDBJ databases">
        <authorList>
            <person name="Li T."/>
            <person name="Hu X."/>
            <person name="Zhang T."/>
            <person name="Song X."/>
            <person name="Zhang H."/>
            <person name="Dai N."/>
            <person name="Sheng W."/>
            <person name="Hou X."/>
            <person name="Wei L."/>
        </authorList>
    </citation>
    <scope>NUCLEOTIDE SEQUENCE</scope>
    <source>
        <strain evidence="2">3651</strain>
        <tissue evidence="2">Leaf</tissue>
    </source>
</reference>
<comment type="caution">
    <text evidence="2">The sequence shown here is derived from an EMBL/GenBank/DDBJ whole genome shotgun (WGS) entry which is preliminary data.</text>
</comment>
<dbReference type="Proteomes" id="UP001293254">
    <property type="component" value="Unassembled WGS sequence"/>
</dbReference>
<evidence type="ECO:0000313" key="2">
    <source>
        <dbReference type="EMBL" id="KAK4439612.1"/>
    </source>
</evidence>
<feature type="region of interest" description="Disordered" evidence="1">
    <location>
        <begin position="1"/>
        <end position="86"/>
    </location>
</feature>
<feature type="compositionally biased region" description="Pro residues" evidence="1">
    <location>
        <begin position="32"/>
        <end position="43"/>
    </location>
</feature>
<reference evidence="2" key="2">
    <citation type="journal article" date="2024" name="Plant">
        <title>Genomic evolution and insights into agronomic trait innovations of Sesamum species.</title>
        <authorList>
            <person name="Miao H."/>
            <person name="Wang L."/>
            <person name="Qu L."/>
            <person name="Liu H."/>
            <person name="Sun Y."/>
            <person name="Le M."/>
            <person name="Wang Q."/>
            <person name="Wei S."/>
            <person name="Zheng Y."/>
            <person name="Lin W."/>
            <person name="Duan Y."/>
            <person name="Cao H."/>
            <person name="Xiong S."/>
            <person name="Wang X."/>
            <person name="Wei L."/>
            <person name="Li C."/>
            <person name="Ma Q."/>
            <person name="Ju M."/>
            <person name="Zhao R."/>
            <person name="Li G."/>
            <person name="Mu C."/>
            <person name="Tian Q."/>
            <person name="Mei H."/>
            <person name="Zhang T."/>
            <person name="Gao T."/>
            <person name="Zhang H."/>
        </authorList>
    </citation>
    <scope>NUCLEOTIDE SEQUENCE</scope>
    <source>
        <strain evidence="2">3651</strain>
    </source>
</reference>
<feature type="compositionally biased region" description="Polar residues" evidence="1">
    <location>
        <begin position="46"/>
        <end position="66"/>
    </location>
</feature>
<evidence type="ECO:0000256" key="1">
    <source>
        <dbReference type="SAM" id="MobiDB-lite"/>
    </source>
</evidence>
<organism evidence="2 3">
    <name type="scientific">Sesamum alatum</name>
    <dbReference type="NCBI Taxonomy" id="300844"/>
    <lineage>
        <taxon>Eukaryota</taxon>
        <taxon>Viridiplantae</taxon>
        <taxon>Streptophyta</taxon>
        <taxon>Embryophyta</taxon>
        <taxon>Tracheophyta</taxon>
        <taxon>Spermatophyta</taxon>
        <taxon>Magnoliopsida</taxon>
        <taxon>eudicotyledons</taxon>
        <taxon>Gunneridae</taxon>
        <taxon>Pentapetalae</taxon>
        <taxon>asterids</taxon>
        <taxon>lamiids</taxon>
        <taxon>Lamiales</taxon>
        <taxon>Pedaliaceae</taxon>
        <taxon>Sesamum</taxon>
    </lineage>
</organism>
<sequence length="204" mass="22265">MSPSSPISEAQVHRVTTDQGPAIPHPSLFVLPPSPPLTNPSPTHPRTNPQPNHPITQYLSRKSSPSGDDVQTVPPTTARQLSGRRARLETGAEIEDFGEEMPESRQQTSQVRELSSIQIGVSVLGGPVSTLTRTNETIGEGEFVAVPVVFGEEQGGGSQAGTLATFRCKKVMEDKRVDVMNAWKEALELLENYQSVRRNFQVRV</sequence>
<evidence type="ECO:0000313" key="3">
    <source>
        <dbReference type="Proteomes" id="UP001293254"/>
    </source>
</evidence>
<accession>A0AAE1Z0L2</accession>
<keyword evidence="3" id="KW-1185">Reference proteome</keyword>
<gene>
    <name evidence="2" type="ORF">Salat_0296100</name>
</gene>
<name>A0AAE1Z0L2_9LAMI</name>
<proteinExistence type="predicted"/>
<protein>
    <submittedName>
        <fullName evidence="2">Uncharacterized protein</fullName>
    </submittedName>
</protein>